<dbReference type="RefSeq" id="WP_162390919.1">
    <property type="nucleotide sequence ID" value="NZ_CP045997.1"/>
</dbReference>
<feature type="domain" description="Putative restriction endonuclease" evidence="1">
    <location>
        <begin position="29"/>
        <end position="194"/>
    </location>
</feature>
<dbReference type="PANTHER" id="PTHR36558:SF1">
    <property type="entry name" value="RESTRICTION ENDONUCLEASE DOMAIN-CONTAINING PROTEIN-RELATED"/>
    <property type="match status" value="1"/>
</dbReference>
<dbReference type="GO" id="GO:0004519">
    <property type="term" value="F:endonuclease activity"/>
    <property type="evidence" value="ECO:0007669"/>
    <property type="project" value="UniProtKB-KW"/>
</dbReference>
<sequence length="207" mass="23650">MQAIEKVRLSDEQMAILAAGKSVAIPASWEEFEDFLTETDYRAEYHNGQIFVMGLVTIIHEILVVRLGYLLSGYYLGKPFYAAGSNAGIRKDDRKGNYNGDLVVIKGNPIYQEQSRSIITNPYLIIEVLSESTSDYDLGDKRRKYEKMDTVQEIVFIDPFDHEVIVCRRTERVNVWIETVYALADEPINIDGFQVQLKEIFANLPEA</sequence>
<reference evidence="2 3" key="1">
    <citation type="submission" date="2019-11" db="EMBL/GenBank/DDBJ databases">
        <title>Spirosoma endbachense sp. nov., isolated from a natural salt meadow.</title>
        <authorList>
            <person name="Rojas J."/>
            <person name="Ambika Manirajan B."/>
            <person name="Ratering S."/>
            <person name="Suarez C."/>
            <person name="Geissler-Plaum R."/>
            <person name="Schnell S."/>
        </authorList>
    </citation>
    <scope>NUCLEOTIDE SEQUENCE [LARGE SCALE GENOMIC DNA]</scope>
    <source>
        <strain evidence="2 3">I-24</strain>
    </source>
</reference>
<dbReference type="InterPro" id="IPR012296">
    <property type="entry name" value="Nuclease_put_TT1808"/>
</dbReference>
<dbReference type="Pfam" id="PF05685">
    <property type="entry name" value="Uma2"/>
    <property type="match status" value="1"/>
</dbReference>
<gene>
    <name evidence="2" type="ORF">GJR95_38345</name>
</gene>
<dbReference type="Proteomes" id="UP000464577">
    <property type="component" value="Chromosome"/>
</dbReference>
<dbReference type="PANTHER" id="PTHR36558">
    <property type="entry name" value="GLR1098 PROTEIN"/>
    <property type="match status" value="1"/>
</dbReference>
<dbReference type="AlphaFoldDB" id="A0A6P1W9W3"/>
<dbReference type="InterPro" id="IPR008538">
    <property type="entry name" value="Uma2"/>
</dbReference>
<dbReference type="CDD" id="cd06260">
    <property type="entry name" value="DUF820-like"/>
    <property type="match status" value="1"/>
</dbReference>
<dbReference type="Gene3D" id="3.90.1570.10">
    <property type="entry name" value="tt1808, chain A"/>
    <property type="match status" value="1"/>
</dbReference>
<keyword evidence="2" id="KW-0540">Nuclease</keyword>
<accession>A0A6P1W9W3</accession>
<organism evidence="2 3">
    <name type="scientific">Spirosoma endbachense</name>
    <dbReference type="NCBI Taxonomy" id="2666025"/>
    <lineage>
        <taxon>Bacteria</taxon>
        <taxon>Pseudomonadati</taxon>
        <taxon>Bacteroidota</taxon>
        <taxon>Cytophagia</taxon>
        <taxon>Cytophagales</taxon>
        <taxon>Cytophagaceae</taxon>
        <taxon>Spirosoma</taxon>
    </lineage>
</organism>
<evidence type="ECO:0000313" key="2">
    <source>
        <dbReference type="EMBL" id="QHW00527.1"/>
    </source>
</evidence>
<dbReference type="SUPFAM" id="SSF52980">
    <property type="entry name" value="Restriction endonuclease-like"/>
    <property type="match status" value="1"/>
</dbReference>
<name>A0A6P1W9W3_9BACT</name>
<proteinExistence type="predicted"/>
<protein>
    <submittedName>
        <fullName evidence="2">Uma2 family endonuclease</fullName>
    </submittedName>
</protein>
<evidence type="ECO:0000259" key="1">
    <source>
        <dbReference type="Pfam" id="PF05685"/>
    </source>
</evidence>
<dbReference type="EMBL" id="CP045997">
    <property type="protein sequence ID" value="QHW00527.1"/>
    <property type="molecule type" value="Genomic_DNA"/>
</dbReference>
<keyword evidence="2" id="KW-0378">Hydrolase</keyword>
<keyword evidence="3" id="KW-1185">Reference proteome</keyword>
<keyword evidence="2" id="KW-0255">Endonuclease</keyword>
<dbReference type="KEGG" id="senf:GJR95_38345"/>
<evidence type="ECO:0000313" key="3">
    <source>
        <dbReference type="Proteomes" id="UP000464577"/>
    </source>
</evidence>
<dbReference type="InterPro" id="IPR011335">
    <property type="entry name" value="Restrct_endonuc-II-like"/>
</dbReference>